<gene>
    <name evidence="3" type="ORF">GTQ38_11000</name>
</gene>
<sequence>MHETEAKGLAFIWLVYMVICLLISSVWKLGARLKEKLGRQQFVRYSKESQNFENDLAVLERSYLTSFLLPRKKFLEPVKAKDFAIFFIDEGLVKGKTFDSKTYFIDKNIQELENKLDPNTFFRTNRQHLINRNAVKHLEPDSFGKTGLALNVDHEDVVISKLKSKQFKEWLVEFSG</sequence>
<accession>A0A6L9ED28</accession>
<dbReference type="RefSeq" id="WP_161435571.1">
    <property type="nucleotide sequence ID" value="NZ_WXYO01000005.1"/>
</dbReference>
<keyword evidence="1" id="KW-0472">Membrane</keyword>
<dbReference type="PANTHER" id="PTHR37299">
    <property type="entry name" value="TRANSCRIPTIONAL REGULATOR-RELATED"/>
    <property type="match status" value="1"/>
</dbReference>
<keyword evidence="1" id="KW-0812">Transmembrane</keyword>
<feature type="transmembrane region" description="Helical" evidence="1">
    <location>
        <begin position="6"/>
        <end position="27"/>
    </location>
</feature>
<comment type="caution">
    <text evidence="3">The sequence shown here is derived from an EMBL/GenBank/DDBJ whole genome shotgun (WGS) entry which is preliminary data.</text>
</comment>
<dbReference type="InterPro" id="IPR046947">
    <property type="entry name" value="LytR-like"/>
</dbReference>
<evidence type="ECO:0000256" key="1">
    <source>
        <dbReference type="SAM" id="Phobius"/>
    </source>
</evidence>
<dbReference type="Pfam" id="PF04397">
    <property type="entry name" value="LytTR"/>
    <property type="match status" value="1"/>
</dbReference>
<dbReference type="InterPro" id="IPR007492">
    <property type="entry name" value="LytTR_DNA-bd_dom"/>
</dbReference>
<protein>
    <recommendedName>
        <fullName evidence="2">HTH LytTR-type domain-containing protein</fullName>
    </recommendedName>
</protein>
<organism evidence="3 4">
    <name type="scientific">Poritiphilus flavus</name>
    <dbReference type="NCBI Taxonomy" id="2697053"/>
    <lineage>
        <taxon>Bacteria</taxon>
        <taxon>Pseudomonadati</taxon>
        <taxon>Bacteroidota</taxon>
        <taxon>Flavobacteriia</taxon>
        <taxon>Flavobacteriales</taxon>
        <taxon>Flavobacteriaceae</taxon>
        <taxon>Poritiphilus</taxon>
    </lineage>
</organism>
<evidence type="ECO:0000313" key="4">
    <source>
        <dbReference type="Proteomes" id="UP000475249"/>
    </source>
</evidence>
<dbReference type="Gene3D" id="2.40.50.1020">
    <property type="entry name" value="LytTr DNA-binding domain"/>
    <property type="match status" value="1"/>
</dbReference>
<feature type="domain" description="HTH LytTR-type" evidence="2">
    <location>
        <begin position="99"/>
        <end position="173"/>
    </location>
</feature>
<dbReference type="SMART" id="SM00850">
    <property type="entry name" value="LytTR"/>
    <property type="match status" value="1"/>
</dbReference>
<dbReference type="EMBL" id="WXYO01000005">
    <property type="protein sequence ID" value="NAS12531.1"/>
    <property type="molecule type" value="Genomic_DNA"/>
</dbReference>
<name>A0A6L9ED28_9FLAO</name>
<dbReference type="Proteomes" id="UP000475249">
    <property type="component" value="Unassembled WGS sequence"/>
</dbReference>
<reference evidence="3 4" key="1">
    <citation type="submission" date="2020-01" db="EMBL/GenBank/DDBJ databases">
        <title>Bacteria diversity of Porities sp.</title>
        <authorList>
            <person name="Wang G."/>
        </authorList>
    </citation>
    <scope>NUCLEOTIDE SEQUENCE [LARGE SCALE GENOMIC DNA]</scope>
    <source>
        <strain evidence="3 4">R33</strain>
    </source>
</reference>
<evidence type="ECO:0000259" key="2">
    <source>
        <dbReference type="PROSITE" id="PS50930"/>
    </source>
</evidence>
<dbReference type="AlphaFoldDB" id="A0A6L9ED28"/>
<evidence type="ECO:0000313" key="3">
    <source>
        <dbReference type="EMBL" id="NAS12531.1"/>
    </source>
</evidence>
<keyword evidence="4" id="KW-1185">Reference proteome</keyword>
<dbReference type="PROSITE" id="PS50930">
    <property type="entry name" value="HTH_LYTTR"/>
    <property type="match status" value="1"/>
</dbReference>
<dbReference type="PANTHER" id="PTHR37299:SF1">
    <property type="entry name" value="STAGE 0 SPORULATION PROTEIN A HOMOLOG"/>
    <property type="match status" value="1"/>
</dbReference>
<proteinExistence type="predicted"/>
<keyword evidence="1" id="KW-1133">Transmembrane helix</keyword>
<dbReference type="GO" id="GO:0003677">
    <property type="term" value="F:DNA binding"/>
    <property type="evidence" value="ECO:0007669"/>
    <property type="project" value="InterPro"/>
</dbReference>
<dbReference type="GO" id="GO:0000156">
    <property type="term" value="F:phosphorelay response regulator activity"/>
    <property type="evidence" value="ECO:0007669"/>
    <property type="project" value="InterPro"/>
</dbReference>